<dbReference type="InterPro" id="IPR003140">
    <property type="entry name" value="PLipase/COase/thioEstase"/>
</dbReference>
<evidence type="ECO:0000256" key="1">
    <source>
        <dbReference type="ARBA" id="ARBA00022729"/>
    </source>
</evidence>
<protein>
    <recommendedName>
        <fullName evidence="3">Phospholipase/carboxylesterase/thioesterase domain-containing protein</fullName>
    </recommendedName>
</protein>
<dbReference type="KEGG" id="gog:C1280_26625"/>
<dbReference type="Pfam" id="PF02230">
    <property type="entry name" value="Abhydrolase_2"/>
    <property type="match status" value="1"/>
</dbReference>
<feature type="domain" description="Phospholipase/carboxylesterase/thioesterase" evidence="3">
    <location>
        <begin position="217"/>
        <end position="328"/>
    </location>
</feature>
<dbReference type="Proteomes" id="UP000245802">
    <property type="component" value="Chromosome"/>
</dbReference>
<evidence type="ECO:0000313" key="5">
    <source>
        <dbReference type="Proteomes" id="UP000245802"/>
    </source>
</evidence>
<reference evidence="4 5" key="1">
    <citation type="submission" date="2018-01" db="EMBL/GenBank/DDBJ databases">
        <title>G. obscuriglobus.</title>
        <authorList>
            <person name="Franke J."/>
            <person name="Blomberg W."/>
            <person name="Selmecki A."/>
        </authorList>
    </citation>
    <scope>NUCLEOTIDE SEQUENCE [LARGE SCALE GENOMIC DNA]</scope>
    <source>
        <strain evidence="4 5">DSM 5831</strain>
    </source>
</reference>
<evidence type="ECO:0000259" key="3">
    <source>
        <dbReference type="Pfam" id="PF02230"/>
    </source>
</evidence>
<evidence type="ECO:0000256" key="2">
    <source>
        <dbReference type="SAM" id="MobiDB-lite"/>
    </source>
</evidence>
<dbReference type="GO" id="GO:0016787">
    <property type="term" value="F:hydrolase activity"/>
    <property type="evidence" value="ECO:0007669"/>
    <property type="project" value="InterPro"/>
</dbReference>
<dbReference type="InterPro" id="IPR050955">
    <property type="entry name" value="Plant_Biomass_Hydrol_Est"/>
</dbReference>
<accession>A0A2Z3HB89</accession>
<dbReference type="AlphaFoldDB" id="A0A2Z3HB89"/>
<proteinExistence type="predicted"/>
<gene>
    <name evidence="4" type="ORF">C1280_26625</name>
</gene>
<dbReference type="EMBL" id="CP025958">
    <property type="protein sequence ID" value="AWM40225.1"/>
    <property type="molecule type" value="Genomic_DNA"/>
</dbReference>
<dbReference type="InterPro" id="IPR029058">
    <property type="entry name" value="AB_hydrolase_fold"/>
</dbReference>
<keyword evidence="1" id="KW-0732">Signal</keyword>
<dbReference type="PANTHER" id="PTHR43037:SF1">
    <property type="entry name" value="BLL1128 PROTEIN"/>
    <property type="match status" value="1"/>
</dbReference>
<dbReference type="Gene3D" id="3.40.50.1820">
    <property type="entry name" value="alpha/beta hydrolase"/>
    <property type="match status" value="1"/>
</dbReference>
<keyword evidence="5" id="KW-1185">Reference proteome</keyword>
<dbReference type="SUPFAM" id="SSF53474">
    <property type="entry name" value="alpha/beta-Hydrolases"/>
    <property type="match status" value="1"/>
</dbReference>
<organism evidence="4 5">
    <name type="scientific">Gemmata obscuriglobus</name>
    <dbReference type="NCBI Taxonomy" id="114"/>
    <lineage>
        <taxon>Bacteria</taxon>
        <taxon>Pseudomonadati</taxon>
        <taxon>Planctomycetota</taxon>
        <taxon>Planctomycetia</taxon>
        <taxon>Gemmatales</taxon>
        <taxon>Gemmataceae</taxon>
        <taxon>Gemmata</taxon>
    </lineage>
</organism>
<feature type="region of interest" description="Disordered" evidence="2">
    <location>
        <begin position="86"/>
        <end position="118"/>
    </location>
</feature>
<evidence type="ECO:0000313" key="4">
    <source>
        <dbReference type="EMBL" id="AWM40225.1"/>
    </source>
</evidence>
<dbReference type="PANTHER" id="PTHR43037">
    <property type="entry name" value="UNNAMED PRODUCT-RELATED"/>
    <property type="match status" value="1"/>
</dbReference>
<name>A0A2Z3HB89_9BACT</name>
<dbReference type="OrthoDB" id="270827at2"/>
<sequence length="335" mass="36176">MRHRMRLARMRRALRDRSRQNFLLTLTGLLTRPRFPIPLHTAQPEEPCDELGKRAILTQLRSAGFLNVLRAQRRVVATWLTGHSLRPPRTRGAHGTGARGATNRTIGLTMPAPKHNRAEHPAEGFRSALLPAAGNRPVRVYLPVDYQPKYAYPLVVLFHADGECEEHSARLVPLLSRRNYIVLCLRGPINLGGRADGLPAFGWSGCNADRATKAALAHTKAHYSVNADRVFLLGVGEGAAAACRLGLHLGPRVAGVVALNGALPSGRIPANNLRVLIGHGAANPVVPVSEARRAAAALARAGATVRVTPYPTTHGAHPDMLADANRWIMEQVSGA</sequence>